<sequence length="100" mass="11567">MLVTMSDKEIHRLPVIQAVCEKRLRRRDAASQLGISERQAQRLINRYRVSGAEGLVSRKRGKPSNRRLTESLKMRVLTLIRENYSDFGPHTGRRKAQRAP</sequence>
<evidence type="ECO:0000313" key="1">
    <source>
        <dbReference type="EMBL" id="STW80916.1"/>
    </source>
</evidence>
<gene>
    <name evidence="1" type="ORF">NCTC11685_08286</name>
</gene>
<organism evidence="1 2">
    <name type="scientific">Klebsiella michiganensis</name>
    <dbReference type="NCBI Taxonomy" id="1134687"/>
    <lineage>
        <taxon>Bacteria</taxon>
        <taxon>Pseudomonadati</taxon>
        <taxon>Pseudomonadota</taxon>
        <taxon>Gammaproteobacteria</taxon>
        <taxon>Enterobacterales</taxon>
        <taxon>Enterobacteriaceae</taxon>
        <taxon>Klebsiella/Raoultella group</taxon>
        <taxon>Klebsiella</taxon>
    </lineage>
</organism>
<protein>
    <submittedName>
        <fullName evidence="1">Sea24</fullName>
    </submittedName>
</protein>
<dbReference type="SUPFAM" id="SSF46689">
    <property type="entry name" value="Homeodomain-like"/>
    <property type="match status" value="1"/>
</dbReference>
<proteinExistence type="predicted"/>
<dbReference type="AlphaFoldDB" id="A0A7H4PR93"/>
<evidence type="ECO:0000313" key="2">
    <source>
        <dbReference type="Proteomes" id="UP000254863"/>
    </source>
</evidence>
<accession>A0A7H4PR93</accession>
<dbReference type="EMBL" id="UGMS01000008">
    <property type="protein sequence ID" value="STW80916.1"/>
    <property type="molecule type" value="Genomic_DNA"/>
</dbReference>
<dbReference type="Proteomes" id="UP000254863">
    <property type="component" value="Unassembled WGS sequence"/>
</dbReference>
<name>A0A7H4PR93_9ENTR</name>
<dbReference type="Pfam" id="PF13551">
    <property type="entry name" value="HTH_29"/>
    <property type="match status" value="1"/>
</dbReference>
<reference evidence="1 2" key="1">
    <citation type="submission" date="2018-06" db="EMBL/GenBank/DDBJ databases">
        <authorList>
            <consortium name="Pathogen Informatics"/>
            <person name="Doyle S."/>
        </authorList>
    </citation>
    <scope>NUCLEOTIDE SEQUENCE [LARGE SCALE GENOMIC DNA]</scope>
    <source>
        <strain evidence="1 2">NCTC11685</strain>
    </source>
</reference>
<comment type="caution">
    <text evidence="1">The sequence shown here is derived from an EMBL/GenBank/DDBJ whole genome shotgun (WGS) entry which is preliminary data.</text>
</comment>
<dbReference type="InterPro" id="IPR009057">
    <property type="entry name" value="Homeodomain-like_sf"/>
</dbReference>